<dbReference type="RefSeq" id="XP_024337619.1">
    <property type="nucleotide sequence ID" value="XM_024477707.1"/>
</dbReference>
<dbReference type="PANTHER" id="PTHR46346:SF1">
    <property type="entry name" value="PHOSPHATIDYLINOSITOL N-ACETYLGLUCOSAMINYLTRANSFERASE SUBUNIT P"/>
    <property type="match status" value="1"/>
</dbReference>
<dbReference type="Proteomes" id="UP000194127">
    <property type="component" value="Unassembled WGS sequence"/>
</dbReference>
<gene>
    <name evidence="7" type="ORF">POSPLADRAFT_1040250</name>
</gene>
<evidence type="ECO:0000259" key="6">
    <source>
        <dbReference type="Pfam" id="PF08510"/>
    </source>
</evidence>
<comment type="subcellular location">
    <subcellularLocation>
        <location evidence="1">Membrane</location>
        <topology evidence="1">Multi-pass membrane protein</topology>
    </subcellularLocation>
</comment>
<feature type="transmembrane region" description="Helical" evidence="5">
    <location>
        <begin position="31"/>
        <end position="53"/>
    </location>
</feature>
<reference evidence="7 8" key="1">
    <citation type="submission" date="2017-04" db="EMBL/GenBank/DDBJ databases">
        <title>Genome Sequence of the Model Brown-Rot Fungus Postia placenta SB12.</title>
        <authorList>
            <consortium name="DOE Joint Genome Institute"/>
            <person name="Gaskell J."/>
            <person name="Kersten P."/>
            <person name="Larrondo L.F."/>
            <person name="Canessa P."/>
            <person name="Martinez D."/>
            <person name="Hibbett D."/>
            <person name="Schmoll M."/>
            <person name="Kubicek C.P."/>
            <person name="Martinez A.T."/>
            <person name="Yadav J."/>
            <person name="Master E."/>
            <person name="Magnuson J.K."/>
            <person name="James T."/>
            <person name="Yaver D."/>
            <person name="Berka R."/>
            <person name="Labutti K."/>
            <person name="Lipzen A."/>
            <person name="Aerts A."/>
            <person name="Barry K."/>
            <person name="Henrissat B."/>
            <person name="Blanchette R."/>
            <person name="Grigoriev I."/>
            <person name="Cullen D."/>
        </authorList>
    </citation>
    <scope>NUCLEOTIDE SEQUENCE [LARGE SCALE GENOMIC DNA]</scope>
    <source>
        <strain evidence="7 8">MAD-698-R-SB12</strain>
    </source>
</reference>
<feature type="domain" description="PIG-P" evidence="6">
    <location>
        <begin position="30"/>
        <end position="148"/>
    </location>
</feature>
<sequence length="157" mass="17690">MLEKEPTSPISPLAPYPPLPPTESRSRAPEFYGFVAWTSTYLLFCAYLLWALLPDKYIVWLGVTWYPNREWAVLLPAYSVVLVLLTYHTYFALALSGTPALSDISTITDSRAHLPRTNAENPYVAHARPSAIPEMYDMPIGMVNRVVYGTHKQASSR</sequence>
<accession>A0A1X6MWS4</accession>
<proteinExistence type="predicted"/>
<protein>
    <recommendedName>
        <fullName evidence="6">PIG-P domain-containing protein</fullName>
    </recommendedName>
</protein>
<evidence type="ECO:0000313" key="8">
    <source>
        <dbReference type="Proteomes" id="UP000194127"/>
    </source>
</evidence>
<keyword evidence="8" id="KW-1185">Reference proteome</keyword>
<keyword evidence="3 5" id="KW-1133">Transmembrane helix</keyword>
<dbReference type="EMBL" id="KZ110599">
    <property type="protein sequence ID" value="OSX60825.1"/>
    <property type="molecule type" value="Genomic_DNA"/>
</dbReference>
<evidence type="ECO:0000256" key="2">
    <source>
        <dbReference type="ARBA" id="ARBA00022692"/>
    </source>
</evidence>
<dbReference type="STRING" id="670580.A0A1X6MWS4"/>
<dbReference type="GO" id="GO:0005783">
    <property type="term" value="C:endoplasmic reticulum"/>
    <property type="evidence" value="ECO:0007669"/>
    <property type="project" value="TreeGrafter"/>
</dbReference>
<name>A0A1X6MWS4_9APHY</name>
<evidence type="ECO:0000313" key="7">
    <source>
        <dbReference type="EMBL" id="OSX60825.1"/>
    </source>
</evidence>
<feature type="transmembrane region" description="Helical" evidence="5">
    <location>
        <begin position="73"/>
        <end position="95"/>
    </location>
</feature>
<dbReference type="InterPro" id="IPR013717">
    <property type="entry name" value="PIG-P"/>
</dbReference>
<organism evidence="7 8">
    <name type="scientific">Postia placenta MAD-698-R-SB12</name>
    <dbReference type="NCBI Taxonomy" id="670580"/>
    <lineage>
        <taxon>Eukaryota</taxon>
        <taxon>Fungi</taxon>
        <taxon>Dikarya</taxon>
        <taxon>Basidiomycota</taxon>
        <taxon>Agaricomycotina</taxon>
        <taxon>Agaricomycetes</taxon>
        <taxon>Polyporales</taxon>
        <taxon>Adustoporiaceae</taxon>
        <taxon>Rhodonia</taxon>
    </lineage>
</organism>
<dbReference type="Pfam" id="PF08510">
    <property type="entry name" value="PIG-P"/>
    <property type="match status" value="1"/>
</dbReference>
<keyword evidence="2 5" id="KW-0812">Transmembrane</keyword>
<evidence type="ECO:0000256" key="5">
    <source>
        <dbReference type="SAM" id="Phobius"/>
    </source>
</evidence>
<dbReference type="InterPro" id="IPR052263">
    <property type="entry name" value="GPI_Anchor_Biosynth"/>
</dbReference>
<keyword evidence="4 5" id="KW-0472">Membrane</keyword>
<evidence type="ECO:0000256" key="3">
    <source>
        <dbReference type="ARBA" id="ARBA00022989"/>
    </source>
</evidence>
<evidence type="ECO:0000256" key="4">
    <source>
        <dbReference type="ARBA" id="ARBA00023136"/>
    </source>
</evidence>
<dbReference type="GO" id="GO:0006506">
    <property type="term" value="P:GPI anchor biosynthetic process"/>
    <property type="evidence" value="ECO:0007669"/>
    <property type="project" value="TreeGrafter"/>
</dbReference>
<evidence type="ECO:0000256" key="1">
    <source>
        <dbReference type="ARBA" id="ARBA00004141"/>
    </source>
</evidence>
<dbReference type="PANTHER" id="PTHR46346">
    <property type="entry name" value="PHOSPHATIDYLINOSITOL N-ACETYLGLUCOSAMINYLTRANSFERASE SUBUNIT P"/>
    <property type="match status" value="1"/>
</dbReference>
<dbReference type="OrthoDB" id="690928at2759"/>
<dbReference type="AlphaFoldDB" id="A0A1X6MWS4"/>
<dbReference type="GO" id="GO:0016020">
    <property type="term" value="C:membrane"/>
    <property type="evidence" value="ECO:0007669"/>
    <property type="project" value="UniProtKB-SubCell"/>
</dbReference>
<dbReference type="GeneID" id="36322657"/>